<sequence>MRSNNSLGFKFQGKSTHSMKVKIKKRRIVNVLNLLSFPIVSQTFSYSSLRFYNRRQRGVVNNNVKQLEMLKPYEFGNFELKREEVLGNPLGI</sequence>
<accession>A0ACB9B2K0</accession>
<name>A0ACB9B2K0_ARCLA</name>
<gene>
    <name evidence="1" type="ORF">L6452_21872</name>
</gene>
<evidence type="ECO:0000313" key="2">
    <source>
        <dbReference type="Proteomes" id="UP001055879"/>
    </source>
</evidence>
<reference evidence="2" key="1">
    <citation type="journal article" date="2022" name="Mol. Ecol. Resour.">
        <title>The genomes of chicory, endive, great burdock and yacon provide insights into Asteraceae palaeo-polyploidization history and plant inulin production.</title>
        <authorList>
            <person name="Fan W."/>
            <person name="Wang S."/>
            <person name="Wang H."/>
            <person name="Wang A."/>
            <person name="Jiang F."/>
            <person name="Liu H."/>
            <person name="Zhao H."/>
            <person name="Xu D."/>
            <person name="Zhang Y."/>
        </authorList>
    </citation>
    <scope>NUCLEOTIDE SEQUENCE [LARGE SCALE GENOMIC DNA]</scope>
    <source>
        <strain evidence="2">cv. Niubang</strain>
    </source>
</reference>
<protein>
    <submittedName>
        <fullName evidence="1">Uncharacterized protein</fullName>
    </submittedName>
</protein>
<proteinExistence type="predicted"/>
<reference evidence="1 2" key="2">
    <citation type="journal article" date="2022" name="Mol. Ecol. Resour.">
        <title>The genomes of chicory, endive, great burdock and yacon provide insights into Asteraceae paleo-polyploidization history and plant inulin production.</title>
        <authorList>
            <person name="Fan W."/>
            <person name="Wang S."/>
            <person name="Wang H."/>
            <person name="Wang A."/>
            <person name="Jiang F."/>
            <person name="Liu H."/>
            <person name="Zhao H."/>
            <person name="Xu D."/>
            <person name="Zhang Y."/>
        </authorList>
    </citation>
    <scope>NUCLEOTIDE SEQUENCE [LARGE SCALE GENOMIC DNA]</scope>
    <source>
        <strain evidence="2">cv. Niubang</strain>
    </source>
</reference>
<comment type="caution">
    <text evidence="1">The sequence shown here is derived from an EMBL/GenBank/DDBJ whole genome shotgun (WGS) entry which is preliminary data.</text>
</comment>
<organism evidence="1 2">
    <name type="scientific">Arctium lappa</name>
    <name type="common">Greater burdock</name>
    <name type="synonym">Lappa major</name>
    <dbReference type="NCBI Taxonomy" id="4217"/>
    <lineage>
        <taxon>Eukaryota</taxon>
        <taxon>Viridiplantae</taxon>
        <taxon>Streptophyta</taxon>
        <taxon>Embryophyta</taxon>
        <taxon>Tracheophyta</taxon>
        <taxon>Spermatophyta</taxon>
        <taxon>Magnoliopsida</taxon>
        <taxon>eudicotyledons</taxon>
        <taxon>Gunneridae</taxon>
        <taxon>Pentapetalae</taxon>
        <taxon>asterids</taxon>
        <taxon>campanulids</taxon>
        <taxon>Asterales</taxon>
        <taxon>Asteraceae</taxon>
        <taxon>Carduoideae</taxon>
        <taxon>Cardueae</taxon>
        <taxon>Arctiinae</taxon>
        <taxon>Arctium</taxon>
    </lineage>
</organism>
<evidence type="ECO:0000313" key="1">
    <source>
        <dbReference type="EMBL" id="KAI3714910.1"/>
    </source>
</evidence>
<dbReference type="EMBL" id="CM042053">
    <property type="protein sequence ID" value="KAI3714910.1"/>
    <property type="molecule type" value="Genomic_DNA"/>
</dbReference>
<keyword evidence="2" id="KW-1185">Reference proteome</keyword>
<dbReference type="Proteomes" id="UP001055879">
    <property type="component" value="Linkage Group LG07"/>
</dbReference>